<evidence type="ECO:0000313" key="8">
    <source>
        <dbReference type="EMBL" id="TFV45005.1"/>
    </source>
</evidence>
<evidence type="ECO:0000256" key="4">
    <source>
        <dbReference type="ARBA" id="ARBA00023237"/>
    </source>
</evidence>
<evidence type="ECO:0000256" key="1">
    <source>
        <dbReference type="ARBA" id="ARBA00004442"/>
    </source>
</evidence>
<dbReference type="PANTHER" id="PTHR34001:SF3">
    <property type="entry name" value="BLL7405 PROTEIN"/>
    <property type="match status" value="1"/>
</dbReference>
<dbReference type="InterPro" id="IPR027385">
    <property type="entry name" value="Beta-barrel_OMP"/>
</dbReference>
<feature type="domain" description="Outer membrane protein beta-barrel" evidence="7">
    <location>
        <begin position="29"/>
        <end position="258"/>
    </location>
</feature>
<dbReference type="Gene3D" id="2.40.160.20">
    <property type="match status" value="1"/>
</dbReference>
<evidence type="ECO:0000256" key="6">
    <source>
        <dbReference type="SAM" id="SignalP"/>
    </source>
</evidence>
<reference evidence="8 9" key="1">
    <citation type="submission" date="2019-03" db="EMBL/GenBank/DDBJ databases">
        <title>Bradyrhizobium diversity isolated from nodules of Chamaecrista fasciculata.</title>
        <authorList>
            <person name="Klepa M.S."/>
            <person name="Urquiaga M.O."/>
            <person name="Hungria M."/>
            <person name="Delamuta J.R."/>
        </authorList>
    </citation>
    <scope>NUCLEOTIDE SEQUENCE [LARGE SCALE GENOMIC DNA]</scope>
    <source>
        <strain evidence="8 9">CNPSo 3448</strain>
    </source>
</reference>
<feature type="chain" id="PRO_5021375028" evidence="6">
    <location>
        <begin position="27"/>
        <end position="274"/>
    </location>
</feature>
<accession>A0A4Y9LNX1</accession>
<evidence type="ECO:0000256" key="3">
    <source>
        <dbReference type="ARBA" id="ARBA00023136"/>
    </source>
</evidence>
<name>A0A4Y9LNX1_9BRAD</name>
<keyword evidence="3" id="KW-0472">Membrane</keyword>
<evidence type="ECO:0000259" key="7">
    <source>
        <dbReference type="Pfam" id="PF13505"/>
    </source>
</evidence>
<keyword evidence="2 6" id="KW-0732">Signal</keyword>
<dbReference type="GO" id="GO:0009279">
    <property type="term" value="C:cell outer membrane"/>
    <property type="evidence" value="ECO:0007669"/>
    <property type="project" value="UniProtKB-SubCell"/>
</dbReference>
<dbReference type="EMBL" id="SPQT01000016">
    <property type="protein sequence ID" value="TFV45005.1"/>
    <property type="molecule type" value="Genomic_DNA"/>
</dbReference>
<sequence length="274" mass="28334">MSRICFSRLALFAAIGGMASVSAAVAADMQAQAYKALPAVAPFSWTGFYVGGSAGASWNKADPSLSAVNGPVALYFPADIPGLNAIGSPGLSGTSAIVGGKAGYNRQWGSFVAGVEGDISWRHFDKTVATAGSPFLTFPVGTAAFTTTVSTNWLATIRPRIGYAVDKALFYATGGVAIGDVKYSNSYVGFSPLGFGSEFETAAVSQTRVGWTVGAGIDYAITPHWVVSGEYLHVDLGSVSTSGLVTTGNTPTATFNVSTKLRSDIGRFGIAYKF</sequence>
<dbReference type="InterPro" id="IPR011250">
    <property type="entry name" value="OMP/PagP_B-barrel"/>
</dbReference>
<evidence type="ECO:0000256" key="2">
    <source>
        <dbReference type="ARBA" id="ARBA00022729"/>
    </source>
</evidence>
<feature type="signal peptide" evidence="6">
    <location>
        <begin position="1"/>
        <end position="26"/>
    </location>
</feature>
<dbReference type="PANTHER" id="PTHR34001">
    <property type="entry name" value="BLL7405 PROTEIN"/>
    <property type="match status" value="1"/>
</dbReference>
<dbReference type="Proteomes" id="UP000297966">
    <property type="component" value="Unassembled WGS sequence"/>
</dbReference>
<evidence type="ECO:0000313" key="9">
    <source>
        <dbReference type="Proteomes" id="UP000297966"/>
    </source>
</evidence>
<dbReference type="OrthoDB" id="9815357at2"/>
<keyword evidence="4" id="KW-0998">Cell outer membrane</keyword>
<dbReference type="AlphaFoldDB" id="A0A4Y9LNX1"/>
<keyword evidence="9" id="KW-1185">Reference proteome</keyword>
<comment type="caution">
    <text evidence="8">The sequence shown here is derived from an EMBL/GenBank/DDBJ whole genome shotgun (WGS) entry which is preliminary data.</text>
</comment>
<evidence type="ECO:0000256" key="5">
    <source>
        <dbReference type="ARBA" id="ARBA00038306"/>
    </source>
</evidence>
<dbReference type="InterPro" id="IPR051692">
    <property type="entry name" value="OMP-like"/>
</dbReference>
<dbReference type="SUPFAM" id="SSF56925">
    <property type="entry name" value="OMPA-like"/>
    <property type="match status" value="1"/>
</dbReference>
<protein>
    <submittedName>
        <fullName evidence="8">Porin family protein</fullName>
    </submittedName>
</protein>
<proteinExistence type="inferred from homology"/>
<organism evidence="8 9">
    <name type="scientific">Bradyrhizobium niftali</name>
    <dbReference type="NCBI Taxonomy" id="2560055"/>
    <lineage>
        <taxon>Bacteria</taxon>
        <taxon>Pseudomonadati</taxon>
        <taxon>Pseudomonadota</taxon>
        <taxon>Alphaproteobacteria</taxon>
        <taxon>Hyphomicrobiales</taxon>
        <taxon>Nitrobacteraceae</taxon>
        <taxon>Bradyrhizobium</taxon>
    </lineage>
</organism>
<gene>
    <name evidence="8" type="ORF">E4K65_26015</name>
</gene>
<dbReference type="Pfam" id="PF13505">
    <property type="entry name" value="OMP_b-brl"/>
    <property type="match status" value="1"/>
</dbReference>
<comment type="subcellular location">
    <subcellularLocation>
        <location evidence="1">Cell outer membrane</location>
    </subcellularLocation>
</comment>
<comment type="similarity">
    <text evidence="5">Belongs to the Omp25/RopB family.</text>
</comment>